<keyword evidence="4" id="KW-1185">Reference proteome</keyword>
<dbReference type="AlphaFoldDB" id="A0A8D5AP20"/>
<dbReference type="InterPro" id="IPR007065">
    <property type="entry name" value="HPP"/>
</dbReference>
<dbReference type="InterPro" id="IPR058581">
    <property type="entry name" value="TM_HPP"/>
</dbReference>
<dbReference type="Pfam" id="PF04982">
    <property type="entry name" value="TM_HPP"/>
    <property type="match status" value="1"/>
</dbReference>
<dbReference type="EMBL" id="AP019782">
    <property type="protein sequence ID" value="BBL72645.1"/>
    <property type="molecule type" value="Genomic_DNA"/>
</dbReference>
<proteinExistence type="predicted"/>
<dbReference type="PANTHER" id="PTHR33741">
    <property type="entry name" value="TRANSMEMBRANE PROTEIN DDB_G0269096-RELATED"/>
    <property type="match status" value="1"/>
</dbReference>
<name>A0A8D5AP20_9GAMM</name>
<protein>
    <submittedName>
        <fullName evidence="3">Membrane protein</fullName>
    </submittedName>
</protein>
<dbReference type="Proteomes" id="UP000824988">
    <property type="component" value="Chromosome"/>
</dbReference>
<feature type="domain" description="HPP transmembrane region" evidence="2">
    <location>
        <begin position="15"/>
        <end position="172"/>
    </location>
</feature>
<evidence type="ECO:0000259" key="2">
    <source>
        <dbReference type="Pfam" id="PF04982"/>
    </source>
</evidence>
<accession>A0A8D5AP20</accession>
<dbReference type="PANTHER" id="PTHR33741:SF5">
    <property type="entry name" value="TRANSMEMBRANE PROTEIN DDB_G0269096-RELATED"/>
    <property type="match status" value="1"/>
</dbReference>
<keyword evidence="1" id="KW-0472">Membrane</keyword>
<evidence type="ECO:0000313" key="3">
    <source>
        <dbReference type="EMBL" id="BBL72645.1"/>
    </source>
</evidence>
<feature type="transmembrane region" description="Helical" evidence="1">
    <location>
        <begin position="76"/>
        <end position="93"/>
    </location>
</feature>
<sequence>MIRRAKSVAVHWIRSWLQMGLSWLGVFLGMAAVGYLSHWLALRGIEQMYLIGSFGATAILLYGAPSVPYSQPRNLLGGQILSAVVGVAVYQALPEPLWLAAAMAVSCSMAIMQLTRTIHPPGGATALIAVLGGERIHALGYWYALVPVTAGAFVMLAVALLVNNLPRSRRYPLSWF</sequence>
<keyword evidence="1" id="KW-0812">Transmembrane</keyword>
<gene>
    <name evidence="3" type="ORF">MoryE10_32510</name>
</gene>
<dbReference type="RefSeq" id="WP_217995023.1">
    <property type="nucleotide sequence ID" value="NZ_AP019782.1"/>
</dbReference>
<organism evidence="3 4">
    <name type="scientific">Methylogaea oryzae</name>
    <dbReference type="NCBI Taxonomy" id="1295382"/>
    <lineage>
        <taxon>Bacteria</taxon>
        <taxon>Pseudomonadati</taxon>
        <taxon>Pseudomonadota</taxon>
        <taxon>Gammaproteobacteria</taxon>
        <taxon>Methylococcales</taxon>
        <taxon>Methylococcaceae</taxon>
        <taxon>Methylogaea</taxon>
    </lineage>
</organism>
<dbReference type="KEGG" id="moz:MoryE10_32510"/>
<keyword evidence="1" id="KW-1133">Transmembrane helix</keyword>
<feature type="transmembrane region" description="Helical" evidence="1">
    <location>
        <begin position="141"/>
        <end position="162"/>
    </location>
</feature>
<reference evidence="3" key="1">
    <citation type="submission" date="2019-06" db="EMBL/GenBank/DDBJ databases">
        <title>Complete genome sequence of Methylogaea oryzae strain JCM16910.</title>
        <authorList>
            <person name="Asakawa S."/>
        </authorList>
    </citation>
    <scope>NUCLEOTIDE SEQUENCE</scope>
    <source>
        <strain evidence="3">E10</strain>
    </source>
</reference>
<feature type="transmembrane region" description="Helical" evidence="1">
    <location>
        <begin position="47"/>
        <end position="64"/>
    </location>
</feature>
<evidence type="ECO:0000313" key="4">
    <source>
        <dbReference type="Proteomes" id="UP000824988"/>
    </source>
</evidence>
<feature type="transmembrane region" description="Helical" evidence="1">
    <location>
        <begin position="21"/>
        <end position="41"/>
    </location>
</feature>
<evidence type="ECO:0000256" key="1">
    <source>
        <dbReference type="SAM" id="Phobius"/>
    </source>
</evidence>